<protein>
    <submittedName>
        <fullName evidence="6">CvpA family protein</fullName>
    </submittedName>
</protein>
<comment type="subcellular location">
    <subcellularLocation>
        <location evidence="1">Membrane</location>
        <topology evidence="1">Multi-pass membrane protein</topology>
    </subcellularLocation>
</comment>
<keyword evidence="2 5" id="KW-0812">Transmembrane</keyword>
<dbReference type="PANTHER" id="PTHR36926">
    <property type="entry name" value="COLICIN V PRODUCTION PROTEIN"/>
    <property type="match status" value="1"/>
</dbReference>
<dbReference type="Proteomes" id="UP000832034">
    <property type="component" value="Chromosome"/>
</dbReference>
<organism evidence="6 7">
    <name type="scientific">Vitreoscilla stercoraria</name>
    <dbReference type="NCBI Taxonomy" id="61"/>
    <lineage>
        <taxon>Bacteria</taxon>
        <taxon>Pseudomonadati</taxon>
        <taxon>Pseudomonadota</taxon>
        <taxon>Betaproteobacteria</taxon>
        <taxon>Neisseriales</taxon>
        <taxon>Neisseriaceae</taxon>
        <taxon>Vitreoscilla</taxon>
    </lineage>
</organism>
<dbReference type="RefSeq" id="WP_019958794.1">
    <property type="nucleotide sequence ID" value="NZ_CP091512.1"/>
</dbReference>
<dbReference type="Pfam" id="PF02674">
    <property type="entry name" value="Colicin_V"/>
    <property type="match status" value="1"/>
</dbReference>
<evidence type="ECO:0000256" key="3">
    <source>
        <dbReference type="ARBA" id="ARBA00022989"/>
    </source>
</evidence>
<keyword evidence="4 5" id="KW-0472">Membrane</keyword>
<dbReference type="EMBL" id="CP091512">
    <property type="protein sequence ID" value="UOO93094.1"/>
    <property type="molecule type" value="Genomic_DNA"/>
</dbReference>
<keyword evidence="7" id="KW-1185">Reference proteome</keyword>
<evidence type="ECO:0000256" key="5">
    <source>
        <dbReference type="SAM" id="Phobius"/>
    </source>
</evidence>
<feature type="transmembrane region" description="Helical" evidence="5">
    <location>
        <begin position="101"/>
        <end position="124"/>
    </location>
</feature>
<dbReference type="InterPro" id="IPR052719">
    <property type="entry name" value="CvpA-like"/>
</dbReference>
<reference evidence="6" key="2">
    <citation type="journal article" date="2022" name="Res Sq">
        <title>Evolution of multicellular longitudinally dividing oral cavity symbionts (Neisseriaceae).</title>
        <authorList>
            <person name="Nyongesa S."/>
            <person name="Weber P."/>
            <person name="Bernet E."/>
            <person name="Pullido F."/>
            <person name="Nieckarz M."/>
            <person name="Delaby M."/>
            <person name="Nieves C."/>
            <person name="Viehboeck T."/>
            <person name="Krause N."/>
            <person name="Rivera-Millot A."/>
            <person name="Nakamura A."/>
            <person name="Vischer N."/>
            <person name="VanNieuwenhze M."/>
            <person name="Brun Y."/>
            <person name="Cava F."/>
            <person name="Bulgheresi S."/>
            <person name="Veyrier F."/>
        </authorList>
    </citation>
    <scope>NUCLEOTIDE SEQUENCE</scope>
    <source>
        <strain evidence="6">SAG 1488-6</strain>
    </source>
</reference>
<proteinExistence type="predicted"/>
<evidence type="ECO:0000256" key="4">
    <source>
        <dbReference type="ARBA" id="ARBA00023136"/>
    </source>
</evidence>
<feature type="transmembrane region" description="Helical" evidence="5">
    <location>
        <begin position="61"/>
        <end position="81"/>
    </location>
</feature>
<name>A0ABY4ED00_VITST</name>
<gene>
    <name evidence="6" type="ORF">LVJ81_03430</name>
</gene>
<evidence type="ECO:0000256" key="2">
    <source>
        <dbReference type="ARBA" id="ARBA00022692"/>
    </source>
</evidence>
<sequence length="168" mass="18290">MMSVFDLLVLAVLALSVLVSMMRGVVAEITSLITWIVALLAARLLSPILAQSLFTRVDSEIFAMVLAFIVVFVTTYFLLKISEKLLTSAVKAAGLGGLNKFFGAVFGLVKGLCIITVVVVLCAFTDLPRSEDWRKAYTSEMFQQLASLTVPYLPAFVAGRIDYSIPSE</sequence>
<accession>A0ABY4ED00</accession>
<keyword evidence="3 5" id="KW-1133">Transmembrane helix</keyword>
<reference evidence="6" key="1">
    <citation type="submission" date="2021-12" db="EMBL/GenBank/DDBJ databases">
        <authorList>
            <person name="Veyrier F.J."/>
        </authorList>
    </citation>
    <scope>NUCLEOTIDE SEQUENCE</scope>
    <source>
        <strain evidence="6">SAG 1488-6</strain>
    </source>
</reference>
<dbReference type="PANTHER" id="PTHR36926:SF1">
    <property type="entry name" value="COLICIN V PRODUCTION PROTEIN"/>
    <property type="match status" value="1"/>
</dbReference>
<evidence type="ECO:0000313" key="7">
    <source>
        <dbReference type="Proteomes" id="UP000832034"/>
    </source>
</evidence>
<feature type="transmembrane region" description="Helical" evidence="5">
    <location>
        <begin position="37"/>
        <end position="54"/>
    </location>
</feature>
<dbReference type="InterPro" id="IPR003825">
    <property type="entry name" value="Colicin-V_CvpA"/>
</dbReference>
<evidence type="ECO:0000313" key="6">
    <source>
        <dbReference type="EMBL" id="UOO93094.1"/>
    </source>
</evidence>
<evidence type="ECO:0000256" key="1">
    <source>
        <dbReference type="ARBA" id="ARBA00004141"/>
    </source>
</evidence>